<protein>
    <submittedName>
        <fullName evidence="1">Uncharacterized protein</fullName>
    </submittedName>
</protein>
<gene>
    <name evidence="1" type="ORF">GH714_031216</name>
</gene>
<comment type="caution">
    <text evidence="1">The sequence shown here is derived from an EMBL/GenBank/DDBJ whole genome shotgun (WGS) entry which is preliminary data.</text>
</comment>
<dbReference type="AlphaFoldDB" id="A0A6A6N3T2"/>
<evidence type="ECO:0000313" key="2">
    <source>
        <dbReference type="Proteomes" id="UP000467840"/>
    </source>
</evidence>
<dbReference type="PANTHER" id="PTHR31170:SF17">
    <property type="match status" value="1"/>
</dbReference>
<name>A0A6A6N3T2_HEVBR</name>
<organism evidence="1 2">
    <name type="scientific">Hevea brasiliensis</name>
    <name type="common">Para rubber tree</name>
    <name type="synonym">Siphonia brasiliensis</name>
    <dbReference type="NCBI Taxonomy" id="3981"/>
    <lineage>
        <taxon>Eukaryota</taxon>
        <taxon>Viridiplantae</taxon>
        <taxon>Streptophyta</taxon>
        <taxon>Embryophyta</taxon>
        <taxon>Tracheophyta</taxon>
        <taxon>Spermatophyta</taxon>
        <taxon>Magnoliopsida</taxon>
        <taxon>eudicotyledons</taxon>
        <taxon>Gunneridae</taxon>
        <taxon>Pentapetalae</taxon>
        <taxon>rosids</taxon>
        <taxon>fabids</taxon>
        <taxon>Malpighiales</taxon>
        <taxon>Euphorbiaceae</taxon>
        <taxon>Crotonoideae</taxon>
        <taxon>Micrandreae</taxon>
        <taxon>Hevea</taxon>
    </lineage>
</organism>
<accession>A0A6A6N3T2</accession>
<evidence type="ECO:0000313" key="1">
    <source>
        <dbReference type="EMBL" id="KAF2320842.1"/>
    </source>
</evidence>
<dbReference type="EMBL" id="JAAGAX010000003">
    <property type="protein sequence ID" value="KAF2320842.1"/>
    <property type="molecule type" value="Genomic_DNA"/>
</dbReference>
<keyword evidence="2" id="KW-1185">Reference proteome</keyword>
<dbReference type="PANTHER" id="PTHR31170">
    <property type="entry name" value="BNAC04G53230D PROTEIN"/>
    <property type="match status" value="1"/>
</dbReference>
<reference evidence="1 2" key="1">
    <citation type="journal article" date="2020" name="Mol. Plant">
        <title>The Chromosome-Based Rubber Tree Genome Provides New Insights into Spurge Genome Evolution and Rubber Biosynthesis.</title>
        <authorList>
            <person name="Liu J."/>
            <person name="Shi C."/>
            <person name="Shi C.C."/>
            <person name="Li W."/>
            <person name="Zhang Q.J."/>
            <person name="Zhang Y."/>
            <person name="Li K."/>
            <person name="Lu H.F."/>
            <person name="Shi C."/>
            <person name="Zhu S.T."/>
            <person name="Xiao Z.Y."/>
            <person name="Nan H."/>
            <person name="Yue Y."/>
            <person name="Zhu X.G."/>
            <person name="Wu Y."/>
            <person name="Hong X.N."/>
            <person name="Fan G.Y."/>
            <person name="Tong Y."/>
            <person name="Zhang D."/>
            <person name="Mao C.L."/>
            <person name="Liu Y.L."/>
            <person name="Hao S.J."/>
            <person name="Liu W.Q."/>
            <person name="Lv M.Q."/>
            <person name="Zhang H.B."/>
            <person name="Liu Y."/>
            <person name="Hu-Tang G.R."/>
            <person name="Wang J.P."/>
            <person name="Wang J.H."/>
            <person name="Sun Y.H."/>
            <person name="Ni S.B."/>
            <person name="Chen W.B."/>
            <person name="Zhang X.C."/>
            <person name="Jiao Y.N."/>
            <person name="Eichler E.E."/>
            <person name="Li G.H."/>
            <person name="Liu X."/>
            <person name="Gao L.Z."/>
        </authorList>
    </citation>
    <scope>NUCLEOTIDE SEQUENCE [LARGE SCALE GENOMIC DNA]</scope>
    <source>
        <strain evidence="2">cv. GT1</strain>
        <tissue evidence="1">Leaf</tissue>
    </source>
</reference>
<dbReference type="Proteomes" id="UP000467840">
    <property type="component" value="Chromosome 10"/>
</dbReference>
<proteinExistence type="predicted"/>
<dbReference type="Pfam" id="PF03140">
    <property type="entry name" value="DUF247"/>
    <property type="match status" value="1"/>
</dbReference>
<dbReference type="PROSITE" id="PS51257">
    <property type="entry name" value="PROKAR_LIPOPROTEIN"/>
    <property type="match status" value="1"/>
</dbReference>
<sequence length="311" mass="36299">MMEKQINIDVDQVLASSIRRKLVQNSPVSAGCCIFRVPNTLRKHNEQLFEPTFISIGPYHRDIQKFQFTEKIKLWYLDCLIARAPTPETSLECFIKSIRANVKSCLECYGEEVLKLTNDEFVEIMVIDGCFIIEFFRRNANIVPKSMDDPLFKMPWVRKVLVTDFLLLENQLPWFVLECLFNLTETSHDEERRPLSQLAYDYFHWNAFKTEMIEVNQRLQNKHLLDLLRNIILRGSEDPQEKDNAESFFRNLIAYEQCDRSLNDGVIAYAAFLDNLINSSEDLDLVSTPKGNYNLLLEHGGRVCFLQQALQ</sequence>
<dbReference type="InterPro" id="IPR004158">
    <property type="entry name" value="DUF247_pln"/>
</dbReference>